<organism evidence="2 3">
    <name type="scientific">Candidatus Harrisonbacteria bacterium RIFCSPHIGHO2_02_FULL_42_16</name>
    <dbReference type="NCBI Taxonomy" id="1798404"/>
    <lineage>
        <taxon>Bacteria</taxon>
        <taxon>Candidatus Harrisoniibacteriota</taxon>
    </lineage>
</organism>
<feature type="region of interest" description="Disordered" evidence="1">
    <location>
        <begin position="43"/>
        <end position="62"/>
    </location>
</feature>
<sequence>MNKPLFDDTNEAGDKEKEEPEEEVKELMENHDLDQDEAEEVKELMDETGLNDPDRGASTHIWNEPQKSIILLTYGNS</sequence>
<gene>
    <name evidence="2" type="ORF">A3B92_04045</name>
</gene>
<protein>
    <submittedName>
        <fullName evidence="2">Uncharacterized protein</fullName>
    </submittedName>
</protein>
<dbReference type="AlphaFoldDB" id="A0A1G1ZFD8"/>
<dbReference type="EMBL" id="MHJG01000025">
    <property type="protein sequence ID" value="OGY63241.1"/>
    <property type="molecule type" value="Genomic_DNA"/>
</dbReference>
<comment type="caution">
    <text evidence="2">The sequence shown here is derived from an EMBL/GenBank/DDBJ whole genome shotgun (WGS) entry which is preliminary data.</text>
</comment>
<evidence type="ECO:0000313" key="2">
    <source>
        <dbReference type="EMBL" id="OGY63241.1"/>
    </source>
</evidence>
<reference evidence="2 3" key="1">
    <citation type="journal article" date="2016" name="Nat. Commun.">
        <title>Thousands of microbial genomes shed light on interconnected biogeochemical processes in an aquifer system.</title>
        <authorList>
            <person name="Anantharaman K."/>
            <person name="Brown C.T."/>
            <person name="Hug L.A."/>
            <person name="Sharon I."/>
            <person name="Castelle C.J."/>
            <person name="Probst A.J."/>
            <person name="Thomas B.C."/>
            <person name="Singh A."/>
            <person name="Wilkins M.J."/>
            <person name="Karaoz U."/>
            <person name="Brodie E.L."/>
            <person name="Williams K.H."/>
            <person name="Hubbard S.S."/>
            <person name="Banfield J.F."/>
        </authorList>
    </citation>
    <scope>NUCLEOTIDE SEQUENCE [LARGE SCALE GENOMIC DNA]</scope>
</reference>
<evidence type="ECO:0000256" key="1">
    <source>
        <dbReference type="SAM" id="MobiDB-lite"/>
    </source>
</evidence>
<feature type="region of interest" description="Disordered" evidence="1">
    <location>
        <begin position="1"/>
        <end position="36"/>
    </location>
</feature>
<dbReference type="STRING" id="1798404.A3B92_04045"/>
<accession>A0A1G1ZFD8</accession>
<evidence type="ECO:0000313" key="3">
    <source>
        <dbReference type="Proteomes" id="UP000177960"/>
    </source>
</evidence>
<dbReference type="Proteomes" id="UP000177960">
    <property type="component" value="Unassembled WGS sequence"/>
</dbReference>
<name>A0A1G1ZFD8_9BACT</name>
<proteinExistence type="predicted"/>